<dbReference type="AlphaFoldDB" id="A0A931G5Z8"/>
<dbReference type="EMBL" id="JADQTO010000022">
    <property type="protein sequence ID" value="MBG0566744.1"/>
    <property type="molecule type" value="Genomic_DNA"/>
</dbReference>
<comment type="caution">
    <text evidence="2">The sequence shown here is derived from an EMBL/GenBank/DDBJ whole genome shotgun (WGS) entry which is preliminary data.</text>
</comment>
<protein>
    <submittedName>
        <fullName evidence="2">Suppressor of fused domain protein</fullName>
    </submittedName>
</protein>
<reference evidence="2" key="1">
    <citation type="submission" date="2020-11" db="EMBL/GenBank/DDBJ databases">
        <title>Isolation and identification of active actinomycetes.</title>
        <authorList>
            <person name="Sun X."/>
        </authorList>
    </citation>
    <scope>NUCLEOTIDE SEQUENCE</scope>
    <source>
        <strain evidence="2">NEAU-A11</strain>
    </source>
</reference>
<feature type="domain" description="Suppressor of fused-like" evidence="1">
    <location>
        <begin position="41"/>
        <end position="184"/>
    </location>
</feature>
<evidence type="ECO:0000259" key="1">
    <source>
        <dbReference type="Pfam" id="PF05076"/>
    </source>
</evidence>
<name>A0A931G5Z8_9ACTN</name>
<accession>A0A931G5Z8</accession>
<dbReference type="Proteomes" id="UP000598146">
    <property type="component" value="Unassembled WGS sequence"/>
</dbReference>
<dbReference type="RefSeq" id="WP_196418512.1">
    <property type="nucleotide sequence ID" value="NZ_JADQTO010000022.1"/>
</dbReference>
<keyword evidence="3" id="KW-1185">Reference proteome</keyword>
<proteinExistence type="predicted"/>
<evidence type="ECO:0000313" key="2">
    <source>
        <dbReference type="EMBL" id="MBG0566744.1"/>
    </source>
</evidence>
<dbReference type="Pfam" id="PF05076">
    <property type="entry name" value="SUFU"/>
    <property type="match status" value="1"/>
</dbReference>
<evidence type="ECO:0000313" key="3">
    <source>
        <dbReference type="Proteomes" id="UP000598146"/>
    </source>
</evidence>
<organism evidence="2 3">
    <name type="scientific">Actinoplanes aureus</name>
    <dbReference type="NCBI Taxonomy" id="2792083"/>
    <lineage>
        <taxon>Bacteria</taxon>
        <taxon>Bacillati</taxon>
        <taxon>Actinomycetota</taxon>
        <taxon>Actinomycetes</taxon>
        <taxon>Micromonosporales</taxon>
        <taxon>Micromonosporaceae</taxon>
        <taxon>Actinoplanes</taxon>
    </lineage>
</organism>
<gene>
    <name evidence="2" type="ORF">I4J89_35390</name>
</gene>
<dbReference type="InterPro" id="IPR020941">
    <property type="entry name" value="SUFU-like_domain"/>
</dbReference>
<sequence length="188" mass="20448">MSATEKYSGFLDHIQSYLGPVRETEPPTVTGGNRGYALFFCRTPDDDLLSVVTNGLRFQPITAVLPQELVCTVHSVQRKAAHLITALTAEVVMKGRRGLALEQVIPSPGPLVPDSDIGGVIAAAHPYADDEFDMLRSAEGAVELQLITLIPATTGELLYAERHGTGALFEQWETRETDLLDAFRRSAV</sequence>